<protein>
    <recommendedName>
        <fullName evidence="7">Origin recognition complex subunit 5</fullName>
    </recommendedName>
</protein>
<dbReference type="FunCoup" id="A9UVM0">
    <property type="interactions" value="1701"/>
</dbReference>
<dbReference type="GO" id="GO:0006270">
    <property type="term" value="P:DNA replication initiation"/>
    <property type="evidence" value="ECO:0000318"/>
    <property type="project" value="GO_Central"/>
</dbReference>
<dbReference type="Pfam" id="PF21639">
    <property type="entry name" value="ORC5_lid"/>
    <property type="match status" value="1"/>
</dbReference>
<dbReference type="GeneID" id="5889796"/>
<evidence type="ECO:0000259" key="9">
    <source>
        <dbReference type="Pfam" id="PF14630"/>
    </source>
</evidence>
<dbReference type="Gene3D" id="3.40.50.300">
    <property type="entry name" value="P-loop containing nucleotide triphosphate hydrolases"/>
    <property type="match status" value="1"/>
</dbReference>
<evidence type="ECO:0000256" key="7">
    <source>
        <dbReference type="ARBA" id="ARBA00069657"/>
    </source>
</evidence>
<accession>A9UVM0</accession>
<dbReference type="GO" id="GO:0005664">
    <property type="term" value="C:nuclear origin of replication recognition complex"/>
    <property type="evidence" value="ECO:0000318"/>
    <property type="project" value="GO_Central"/>
</dbReference>
<dbReference type="AlphaFoldDB" id="A9UVM0"/>
<dbReference type="STRING" id="81824.A9UVM0"/>
<dbReference type="PANTHER" id="PTHR12705">
    <property type="entry name" value="ORIGIN RECOGNITION COMPLEX SUBUNIT 5"/>
    <property type="match status" value="1"/>
</dbReference>
<sequence>MPVAPQVQAAAAAVVAQCPGREEQIEQLFSLLGAPEAPTLPCLHIYGATATGKSHVMRTLLEAYPGRHAMINCIESYSQRLVFEHTLNLLAGEEPSEANGYSGHGRCDHPSTFVDSLRDIIDQRAAPTAKTLIVLDHSDRLRDQKPTLLALLLRLQELTRRNVCVVSISHIVWEKFECGTGMVEPLRVPFPAYNRRNTVRIITLHRPANVEAQLFQRFVELLWDVFHGPCRVVTELGHLVTLLLPKWLEPIQSGELQPHNFSALFQRIKPVLQKQLTRLYLRDVSTVEWAGALQAPEANATESVGAASGFRLDLPYHAKYLLLAAYLASSNPPRADLRLFAKRRQSKKAKRGTVVHMHESQTLKGPRQFTLDRLLAIFHSIHDGIGTSTSELLVQIQTLISLRMLHQVRASNLLDDGKYKVGIDYSTARALAQSIDFDLNAYLYEAVSTV</sequence>
<dbReference type="Pfam" id="PF13191">
    <property type="entry name" value="AAA_16"/>
    <property type="match status" value="1"/>
</dbReference>
<dbReference type="EMBL" id="CH991547">
    <property type="protein sequence ID" value="EDQ90608.1"/>
    <property type="molecule type" value="Genomic_DNA"/>
</dbReference>
<evidence type="ECO:0000256" key="2">
    <source>
        <dbReference type="ARBA" id="ARBA00006269"/>
    </source>
</evidence>
<feature type="domain" description="Orc1-like AAA ATPase" evidence="8">
    <location>
        <begin position="17"/>
        <end position="166"/>
    </location>
</feature>
<keyword evidence="3" id="KW-0235">DNA replication</keyword>
<dbReference type="SUPFAM" id="SSF52540">
    <property type="entry name" value="P-loop containing nucleoside triphosphate hydrolases"/>
    <property type="match status" value="1"/>
</dbReference>
<comment type="similarity">
    <text evidence="2">Belongs to the ORC5 family.</text>
</comment>
<proteinExistence type="inferred from homology"/>
<dbReference type="Proteomes" id="UP000001357">
    <property type="component" value="Unassembled WGS sequence"/>
</dbReference>
<dbReference type="eggNOG" id="KOG2543">
    <property type="taxonomic scope" value="Eukaryota"/>
</dbReference>
<gene>
    <name evidence="11" type="ORF">MONBRDRAFT_16039</name>
</gene>
<evidence type="ECO:0000259" key="10">
    <source>
        <dbReference type="Pfam" id="PF21639"/>
    </source>
</evidence>
<dbReference type="InterPro" id="IPR020796">
    <property type="entry name" value="ORC5"/>
</dbReference>
<evidence type="ECO:0000313" key="11">
    <source>
        <dbReference type="EMBL" id="EDQ90608.1"/>
    </source>
</evidence>
<dbReference type="GO" id="GO:0005524">
    <property type="term" value="F:ATP binding"/>
    <property type="evidence" value="ECO:0007669"/>
    <property type="project" value="UniProtKB-KW"/>
</dbReference>
<dbReference type="InterPro" id="IPR041664">
    <property type="entry name" value="AAA_16"/>
</dbReference>
<dbReference type="InterPro" id="IPR048866">
    <property type="entry name" value="ORC5_lid"/>
</dbReference>
<dbReference type="GO" id="GO:0003688">
    <property type="term" value="F:DNA replication origin binding"/>
    <property type="evidence" value="ECO:0000318"/>
    <property type="project" value="GO_Central"/>
</dbReference>
<keyword evidence="6" id="KW-0539">Nucleus</keyword>
<dbReference type="OMA" id="QLRRWHG"/>
<keyword evidence="4" id="KW-0547">Nucleotide-binding</keyword>
<evidence type="ECO:0000313" key="12">
    <source>
        <dbReference type="Proteomes" id="UP000001357"/>
    </source>
</evidence>
<comment type="subcellular location">
    <subcellularLocation>
        <location evidence="1">Nucleus</location>
    </subcellularLocation>
</comment>
<dbReference type="RefSeq" id="XP_001744659.1">
    <property type="nucleotide sequence ID" value="XM_001744607.1"/>
</dbReference>
<evidence type="ECO:0000259" key="8">
    <source>
        <dbReference type="Pfam" id="PF13191"/>
    </source>
</evidence>
<evidence type="ECO:0000256" key="3">
    <source>
        <dbReference type="ARBA" id="ARBA00022705"/>
    </source>
</evidence>
<name>A9UVM0_MONBE</name>
<dbReference type="PANTHER" id="PTHR12705:SF0">
    <property type="entry name" value="ORIGIN RECOGNITION COMPLEX SUBUNIT 5"/>
    <property type="match status" value="1"/>
</dbReference>
<dbReference type="Pfam" id="PF14630">
    <property type="entry name" value="ORC5_C"/>
    <property type="match status" value="1"/>
</dbReference>
<dbReference type="FunFam" id="3.40.50.300:FF:000673">
    <property type="entry name" value="Origin recognition complex subunit 5"/>
    <property type="match status" value="1"/>
</dbReference>
<evidence type="ECO:0000256" key="4">
    <source>
        <dbReference type="ARBA" id="ARBA00022741"/>
    </source>
</evidence>
<evidence type="ECO:0000256" key="6">
    <source>
        <dbReference type="ARBA" id="ARBA00023242"/>
    </source>
</evidence>
<dbReference type="KEGG" id="mbr:MONBRDRAFT_16039"/>
<evidence type="ECO:0000256" key="5">
    <source>
        <dbReference type="ARBA" id="ARBA00022840"/>
    </source>
</evidence>
<feature type="domain" description="Origin recognition complex subunit 5 C-terminal" evidence="9">
    <location>
        <begin position="314"/>
        <end position="443"/>
    </location>
</feature>
<dbReference type="InParanoid" id="A9UVM0"/>
<organism evidence="11 12">
    <name type="scientific">Monosiga brevicollis</name>
    <name type="common">Choanoflagellate</name>
    <dbReference type="NCBI Taxonomy" id="81824"/>
    <lineage>
        <taxon>Eukaryota</taxon>
        <taxon>Choanoflagellata</taxon>
        <taxon>Craspedida</taxon>
        <taxon>Salpingoecidae</taxon>
        <taxon>Monosiga</taxon>
    </lineage>
</organism>
<keyword evidence="12" id="KW-1185">Reference proteome</keyword>
<dbReference type="InterPro" id="IPR047088">
    <property type="entry name" value="ORC5_C"/>
</dbReference>
<dbReference type="InterPro" id="IPR027417">
    <property type="entry name" value="P-loop_NTPase"/>
</dbReference>
<feature type="domain" description="ORC5 lid" evidence="10">
    <location>
        <begin position="215"/>
        <end position="281"/>
    </location>
</feature>
<reference evidence="11 12" key="1">
    <citation type="journal article" date="2008" name="Nature">
        <title>The genome of the choanoflagellate Monosiga brevicollis and the origin of metazoans.</title>
        <authorList>
            <consortium name="JGI Sequencing"/>
            <person name="King N."/>
            <person name="Westbrook M.J."/>
            <person name="Young S.L."/>
            <person name="Kuo A."/>
            <person name="Abedin M."/>
            <person name="Chapman J."/>
            <person name="Fairclough S."/>
            <person name="Hellsten U."/>
            <person name="Isogai Y."/>
            <person name="Letunic I."/>
            <person name="Marr M."/>
            <person name="Pincus D."/>
            <person name="Putnam N."/>
            <person name="Rokas A."/>
            <person name="Wright K.J."/>
            <person name="Zuzow R."/>
            <person name="Dirks W."/>
            <person name="Good M."/>
            <person name="Goodstein D."/>
            <person name="Lemons D."/>
            <person name="Li W."/>
            <person name="Lyons J.B."/>
            <person name="Morris A."/>
            <person name="Nichols S."/>
            <person name="Richter D.J."/>
            <person name="Salamov A."/>
            <person name="Bork P."/>
            <person name="Lim W.A."/>
            <person name="Manning G."/>
            <person name="Miller W.T."/>
            <person name="McGinnis W."/>
            <person name="Shapiro H."/>
            <person name="Tjian R."/>
            <person name="Grigoriev I.V."/>
            <person name="Rokhsar D."/>
        </authorList>
    </citation>
    <scope>NUCLEOTIDE SEQUENCE [LARGE SCALE GENOMIC DNA]</scope>
    <source>
        <strain evidence="12">MX1 / ATCC 50154</strain>
    </source>
</reference>
<evidence type="ECO:0000256" key="1">
    <source>
        <dbReference type="ARBA" id="ARBA00004123"/>
    </source>
</evidence>
<keyword evidence="5" id="KW-0067">ATP-binding</keyword>